<dbReference type="EMBL" id="CP021324">
    <property type="protein sequence ID" value="ARS65225.1"/>
    <property type="molecule type" value="Genomic_DNA"/>
</dbReference>
<name>A0A2Z2HNI3_9ARCH</name>
<accession>A0A2Z2HNI3</accession>
<gene>
    <name evidence="2" type="ORF">NMSP_1626</name>
</gene>
<evidence type="ECO:0000313" key="2">
    <source>
        <dbReference type="EMBL" id="ARS65225.1"/>
    </source>
</evidence>
<organism evidence="2 3">
    <name type="scientific">Candidatus Nitrosomarinus catalinensis</name>
    <dbReference type="NCBI Taxonomy" id="1898749"/>
    <lineage>
        <taxon>Archaea</taxon>
        <taxon>Nitrososphaerota</taxon>
        <taxon>Nitrososphaeria</taxon>
        <taxon>Nitrosopumilales</taxon>
        <taxon>Nitrosopumilaceae</taxon>
        <taxon>Candidatus Nitrosomarinus</taxon>
    </lineage>
</organism>
<keyword evidence="1" id="KW-1133">Transmembrane helix</keyword>
<evidence type="ECO:0000313" key="3">
    <source>
        <dbReference type="Proteomes" id="UP000249949"/>
    </source>
</evidence>
<keyword evidence="1" id="KW-0472">Membrane</keyword>
<evidence type="ECO:0000256" key="1">
    <source>
        <dbReference type="SAM" id="Phobius"/>
    </source>
</evidence>
<keyword evidence="3" id="KW-1185">Reference proteome</keyword>
<sequence>MQNHRKLTFIGVIFLILTFAINYYHEQNHPDMEFNYAYIPGIIMLISFGASFILFTKNNL</sequence>
<reference evidence="2 3" key="1">
    <citation type="journal article" date="2017" name="Environ. Microbiol.">
        <title>Genome and epigenome of a novel marine Thaumarchaeota strain suggest viral infection, phosphorothioation DNA modification and multiple restriction systems.</title>
        <authorList>
            <person name="Ahlgren N.A."/>
            <person name="Chen Y."/>
            <person name="Needham D.M."/>
            <person name="Parada A.E."/>
            <person name="Sachdeva R."/>
            <person name="Trinh V."/>
            <person name="Chen T."/>
            <person name="Fuhrman J.A."/>
        </authorList>
    </citation>
    <scope>NUCLEOTIDE SEQUENCE [LARGE SCALE GENOMIC DNA]</scope>
    <source>
        <strain evidence="2 3">SPOT01</strain>
    </source>
</reference>
<keyword evidence="1" id="KW-0812">Transmembrane</keyword>
<feature type="transmembrane region" description="Helical" evidence="1">
    <location>
        <begin position="36"/>
        <end position="55"/>
    </location>
</feature>
<dbReference type="KEGG" id="nct:NMSP_1626"/>
<dbReference type="OrthoDB" id="4909at2157"/>
<proteinExistence type="predicted"/>
<feature type="transmembrane region" description="Helical" evidence="1">
    <location>
        <begin position="7"/>
        <end position="24"/>
    </location>
</feature>
<dbReference type="AlphaFoldDB" id="A0A2Z2HNI3"/>
<protein>
    <submittedName>
        <fullName evidence="2">Uncharacterized protein</fullName>
    </submittedName>
</protein>
<dbReference type="Proteomes" id="UP000249949">
    <property type="component" value="Chromosome"/>
</dbReference>